<dbReference type="AlphaFoldDB" id="A0A099YCK7"/>
<protein>
    <submittedName>
        <fullName evidence="1">Uncharacterized protein</fullName>
    </submittedName>
</protein>
<gene>
    <name evidence="1" type="ORF">LX03_03165</name>
</gene>
<organism evidence="1 2">
    <name type="scientific">Limosilactobacillus mucosae</name>
    <name type="common">Lactobacillus mucosae</name>
    <dbReference type="NCBI Taxonomy" id="97478"/>
    <lineage>
        <taxon>Bacteria</taxon>
        <taxon>Bacillati</taxon>
        <taxon>Bacillota</taxon>
        <taxon>Bacilli</taxon>
        <taxon>Lactobacillales</taxon>
        <taxon>Lactobacillaceae</taxon>
        <taxon>Limosilactobacillus</taxon>
    </lineage>
</organism>
<reference evidence="1 2" key="1">
    <citation type="submission" date="2014-09" db="EMBL/GenBank/DDBJ databases">
        <title>Lactobacillus mucosae CRL573 Genome Sequencing.</title>
        <authorList>
            <person name="Bleckwedel J."/>
            <person name="Teran L.C."/>
            <person name="Bonacina J."/>
            <person name="Saavedra L."/>
            <person name="Mozzi F.B."/>
            <person name="Raya R.R."/>
        </authorList>
    </citation>
    <scope>NUCLEOTIDE SEQUENCE [LARGE SCALE GENOMIC DNA]</scope>
    <source>
        <strain evidence="1 2">CRL573</strain>
    </source>
</reference>
<evidence type="ECO:0000313" key="1">
    <source>
        <dbReference type="EMBL" id="KGL67137.1"/>
    </source>
</evidence>
<accession>A0A099YCK7</accession>
<name>A0A099YCK7_LIMMU</name>
<proteinExistence type="predicted"/>
<dbReference type="Proteomes" id="UP000030001">
    <property type="component" value="Unassembled WGS sequence"/>
</dbReference>
<comment type="caution">
    <text evidence="1">The sequence shown here is derived from an EMBL/GenBank/DDBJ whole genome shotgun (WGS) entry which is preliminary data.</text>
</comment>
<sequence length="71" mass="8112">MKRRRLIWDLKNLTEDIDYMAQQALSNGILPGDFYNSSFSDFTAAQNAKSRKDRIQDPLALMNQITGGFTL</sequence>
<evidence type="ECO:0000313" key="2">
    <source>
        <dbReference type="Proteomes" id="UP000030001"/>
    </source>
</evidence>
<dbReference type="EMBL" id="JROC01000027">
    <property type="protein sequence ID" value="KGL67137.1"/>
    <property type="molecule type" value="Genomic_DNA"/>
</dbReference>